<dbReference type="KEGG" id="vg:26634327"/>
<gene>
    <name evidence="1" type="ORF">587AP1_49</name>
</gene>
<sequence length="38" mass="4739">MKFIGFCILKYFTNNRYYPSLQMPANAFCYVYRFYAHR</sequence>
<dbReference type="GeneID" id="26634327"/>
<dbReference type="EMBL" id="KP137434">
    <property type="protein sequence ID" value="AJA72973.1"/>
    <property type="molecule type" value="Genomic_DNA"/>
</dbReference>
<dbReference type="RefSeq" id="YP_009207802.1">
    <property type="nucleotide sequence ID" value="NC_028898.1"/>
</dbReference>
<protein>
    <submittedName>
        <fullName evidence="1">Uncharacterized protein</fullName>
    </submittedName>
</protein>
<name>A0A0M3LPT7_9CAUD</name>
<evidence type="ECO:0000313" key="2">
    <source>
        <dbReference type="Proteomes" id="UP000203706"/>
    </source>
</evidence>
<dbReference type="Proteomes" id="UP000203706">
    <property type="component" value="Segment"/>
</dbReference>
<reference evidence="1 2" key="1">
    <citation type="journal article" date="2015" name="BMC Microbiol.">
        <title>Comparative analysis of multiple inducible phages from Mannheimia haemolytica.</title>
        <authorList>
            <person name="Niu Y.D."/>
            <person name="Cook S.R."/>
            <person name="Wang J."/>
            <person name="Klima C.L."/>
            <person name="Hsu Y.H."/>
            <person name="Kropinski A.M."/>
            <person name="Turner D."/>
            <person name="McAllister T.A."/>
        </authorList>
    </citation>
    <scope>NUCLEOTIDE SEQUENCE [LARGE SCALE GENOMIC DNA]</scope>
</reference>
<accession>A0A0M3LPT7</accession>
<evidence type="ECO:0000313" key="1">
    <source>
        <dbReference type="EMBL" id="AJA72973.1"/>
    </source>
</evidence>
<proteinExistence type="predicted"/>
<organism evidence="1 2">
    <name type="scientific">Mannheimia phage vB_MhM_587AP1</name>
    <dbReference type="NCBI Taxonomy" id="1572744"/>
    <lineage>
        <taxon>Viruses</taxon>
        <taxon>Duplodnaviria</taxon>
        <taxon>Heunggongvirae</taxon>
        <taxon>Uroviricota</taxon>
        <taxon>Caudoviricetes</taxon>
        <taxon>Peduoviridae</taxon>
        <taxon>Baylorvirus</taxon>
        <taxon>Baylorvirus bv1127AP1</taxon>
    </lineage>
</organism>